<dbReference type="Pfam" id="PF00410">
    <property type="entry name" value="Ribosomal_S8"/>
    <property type="match status" value="1"/>
</dbReference>
<dbReference type="NCBIfam" id="NF001109">
    <property type="entry name" value="PRK00136.1"/>
    <property type="match status" value="1"/>
</dbReference>
<sequence>MSMTDPIADMLTRIRNANMVSHASVEVPASKLKIELARVLKEEGYIADYEVKEAGKFKVISITLKYEANGKPVITKLERISKPGLRNYSKSKNLQKVLGGMGIAIVSTPKGLLTDRKARKENVGGEVLCYVY</sequence>
<reference evidence="10" key="1">
    <citation type="journal article" date="2020" name="J. ISSAAS">
        <title>Lactobacilli and other gastrointestinal microbiota of Peromyscus leucopus, reservoir host for agents of Lyme disease and other zoonoses in North America.</title>
        <authorList>
            <person name="Milovic A."/>
            <person name="Bassam K."/>
            <person name="Shao H."/>
            <person name="Chatzistamou I."/>
            <person name="Tufts D.M."/>
            <person name="Diuk-Wasser M."/>
            <person name="Barbour A.G."/>
        </authorList>
    </citation>
    <scope>NUCLEOTIDE SEQUENCE</scope>
    <source>
        <strain evidence="10">LL20</strain>
    </source>
</reference>
<dbReference type="FunFam" id="3.30.1370.30:FF:000002">
    <property type="entry name" value="30S ribosomal protein S8"/>
    <property type="match status" value="1"/>
</dbReference>
<keyword evidence="5 8" id="KW-0687">Ribonucleoprotein</keyword>
<accession>A0A650EJC7</accession>
<evidence type="ECO:0000256" key="5">
    <source>
        <dbReference type="ARBA" id="ARBA00023274"/>
    </source>
</evidence>
<dbReference type="GO" id="GO:1990904">
    <property type="term" value="C:ribonucleoprotein complex"/>
    <property type="evidence" value="ECO:0007669"/>
    <property type="project" value="UniProtKB-KW"/>
</dbReference>
<gene>
    <name evidence="8 10" type="primary">rpsH</name>
    <name evidence="10" type="ORF">Melaina855_0230</name>
</gene>
<name>A0A650EJC7_9BACT</name>
<comment type="similarity">
    <text evidence="1 8 9">Belongs to the universal ribosomal protein uS8 family.</text>
</comment>
<evidence type="ECO:0000256" key="8">
    <source>
        <dbReference type="HAMAP-Rule" id="MF_01302"/>
    </source>
</evidence>
<keyword evidence="3 8" id="KW-0694">RNA-binding</keyword>
<dbReference type="InterPro" id="IPR047863">
    <property type="entry name" value="Ribosomal_uS8_CS"/>
</dbReference>
<dbReference type="Gene3D" id="3.30.1490.10">
    <property type="match status" value="1"/>
</dbReference>
<organism evidence="10">
    <name type="scientific">uncultured Candidatus Melainabacteria bacterium</name>
    <dbReference type="NCBI Taxonomy" id="2682970"/>
    <lineage>
        <taxon>Bacteria</taxon>
        <taxon>Bacillati</taxon>
        <taxon>Candidatus Melainabacteria</taxon>
        <taxon>environmental samples</taxon>
    </lineage>
</organism>
<evidence type="ECO:0000256" key="3">
    <source>
        <dbReference type="ARBA" id="ARBA00022884"/>
    </source>
</evidence>
<dbReference type="SUPFAM" id="SSF56047">
    <property type="entry name" value="Ribosomal protein S8"/>
    <property type="match status" value="1"/>
</dbReference>
<keyword evidence="2 8" id="KW-0699">rRNA-binding</keyword>
<dbReference type="Gene3D" id="3.30.1370.30">
    <property type="match status" value="1"/>
</dbReference>
<evidence type="ECO:0000256" key="1">
    <source>
        <dbReference type="ARBA" id="ARBA00006471"/>
    </source>
</evidence>
<comment type="function">
    <text evidence="8">One of the primary rRNA binding proteins, it binds directly to 16S rRNA central domain where it helps coordinate assembly of the platform of the 30S subunit.</text>
</comment>
<comment type="subunit">
    <text evidence="7 8">Part of the 30S ribosomal subunit. Contacts proteins S5 and S12.</text>
</comment>
<dbReference type="GO" id="GO:0005840">
    <property type="term" value="C:ribosome"/>
    <property type="evidence" value="ECO:0007669"/>
    <property type="project" value="UniProtKB-KW"/>
</dbReference>
<dbReference type="PROSITE" id="PS00053">
    <property type="entry name" value="RIBOSOMAL_S8"/>
    <property type="match status" value="1"/>
</dbReference>
<evidence type="ECO:0000256" key="2">
    <source>
        <dbReference type="ARBA" id="ARBA00022730"/>
    </source>
</evidence>
<evidence type="ECO:0000256" key="9">
    <source>
        <dbReference type="RuleBase" id="RU003660"/>
    </source>
</evidence>
<dbReference type="GO" id="GO:0019843">
    <property type="term" value="F:rRNA binding"/>
    <property type="evidence" value="ECO:0007669"/>
    <property type="project" value="UniProtKB-UniRule"/>
</dbReference>
<evidence type="ECO:0000313" key="10">
    <source>
        <dbReference type="EMBL" id="QGT49636.1"/>
    </source>
</evidence>
<dbReference type="HAMAP" id="MF_01302_B">
    <property type="entry name" value="Ribosomal_uS8_B"/>
    <property type="match status" value="1"/>
</dbReference>
<dbReference type="GO" id="GO:0005737">
    <property type="term" value="C:cytoplasm"/>
    <property type="evidence" value="ECO:0007669"/>
    <property type="project" value="UniProtKB-ARBA"/>
</dbReference>
<evidence type="ECO:0000256" key="6">
    <source>
        <dbReference type="ARBA" id="ARBA00035258"/>
    </source>
</evidence>
<dbReference type="InterPro" id="IPR035987">
    <property type="entry name" value="Ribosomal_uS8_sf"/>
</dbReference>
<dbReference type="InterPro" id="IPR000630">
    <property type="entry name" value="Ribosomal_uS8"/>
</dbReference>
<evidence type="ECO:0000256" key="7">
    <source>
        <dbReference type="ARBA" id="ARBA00046740"/>
    </source>
</evidence>
<evidence type="ECO:0000256" key="4">
    <source>
        <dbReference type="ARBA" id="ARBA00022980"/>
    </source>
</evidence>
<proteinExistence type="inferred from homology"/>
<dbReference type="GO" id="GO:0003735">
    <property type="term" value="F:structural constituent of ribosome"/>
    <property type="evidence" value="ECO:0007669"/>
    <property type="project" value="InterPro"/>
</dbReference>
<dbReference type="EMBL" id="MN577570">
    <property type="protein sequence ID" value="QGT49636.1"/>
    <property type="molecule type" value="Genomic_DNA"/>
</dbReference>
<keyword evidence="4 8" id="KW-0689">Ribosomal protein</keyword>
<dbReference type="PANTHER" id="PTHR11758">
    <property type="entry name" value="40S RIBOSOMAL PROTEIN S15A"/>
    <property type="match status" value="1"/>
</dbReference>
<dbReference type="FunFam" id="3.30.1490.10:FF:000001">
    <property type="entry name" value="30S ribosomal protein S8"/>
    <property type="match status" value="1"/>
</dbReference>
<protein>
    <recommendedName>
        <fullName evidence="6 8">Small ribosomal subunit protein uS8</fullName>
    </recommendedName>
</protein>
<dbReference type="AlphaFoldDB" id="A0A650EJC7"/>
<dbReference type="GO" id="GO:0006412">
    <property type="term" value="P:translation"/>
    <property type="evidence" value="ECO:0007669"/>
    <property type="project" value="UniProtKB-UniRule"/>
</dbReference>